<name>A0A7S0QU02_9CHLO</name>
<keyword evidence="1" id="KW-0812">Transmembrane</keyword>
<accession>A0A7S0QU02</accession>
<sequence length="104" mass="11231">MALRKASLSAMRSVRGRGGGFWGNYPGGTFWSEGTQEAAGAGRLFGESALPPGQIRAKEDWEMPWIIGMFVAPAIILGVGLNVKPETRAVAWAREEAERRLAAE</sequence>
<organism evidence="2">
    <name type="scientific">Pyramimonas obovata</name>
    <dbReference type="NCBI Taxonomy" id="1411642"/>
    <lineage>
        <taxon>Eukaryota</taxon>
        <taxon>Viridiplantae</taxon>
        <taxon>Chlorophyta</taxon>
        <taxon>Pyramimonadophyceae</taxon>
        <taxon>Pyramimonadales</taxon>
        <taxon>Pyramimonadaceae</taxon>
        <taxon>Pyramimonas</taxon>
        <taxon>Pyramimonas incertae sedis</taxon>
    </lineage>
</organism>
<keyword evidence="1" id="KW-0472">Membrane</keyword>
<dbReference type="PANTHER" id="PTHR40637">
    <property type="entry name" value="ESSS SUBUNIT OF NADH:UBIQUINONE OXIDOREDUCTASE (COMPLEX I) PROTEIN"/>
    <property type="match status" value="1"/>
</dbReference>
<evidence type="ECO:0008006" key="3">
    <source>
        <dbReference type="Google" id="ProtNLM"/>
    </source>
</evidence>
<protein>
    <recommendedName>
        <fullName evidence="3">NADH dehydrogenase [ubiquinone] 1 beta subcomplex subunit 11, mitochondrial</fullName>
    </recommendedName>
</protein>
<feature type="transmembrane region" description="Helical" evidence="1">
    <location>
        <begin position="65"/>
        <end position="83"/>
    </location>
</feature>
<reference evidence="2" key="1">
    <citation type="submission" date="2021-01" db="EMBL/GenBank/DDBJ databases">
        <authorList>
            <person name="Corre E."/>
            <person name="Pelletier E."/>
            <person name="Niang G."/>
            <person name="Scheremetjew M."/>
            <person name="Finn R."/>
            <person name="Kale V."/>
            <person name="Holt S."/>
            <person name="Cochrane G."/>
            <person name="Meng A."/>
            <person name="Brown T."/>
            <person name="Cohen L."/>
        </authorList>
    </citation>
    <scope>NUCLEOTIDE SEQUENCE</scope>
    <source>
        <strain evidence="2">CCMP722</strain>
    </source>
</reference>
<evidence type="ECO:0000313" key="2">
    <source>
        <dbReference type="EMBL" id="CAD8659846.1"/>
    </source>
</evidence>
<gene>
    <name evidence="2" type="ORF">POBO1169_LOCUS6080</name>
</gene>
<keyword evidence="1" id="KW-1133">Transmembrane helix</keyword>
<evidence type="ECO:0000256" key="1">
    <source>
        <dbReference type="SAM" id="Phobius"/>
    </source>
</evidence>
<dbReference type="PANTHER" id="PTHR40637:SF1">
    <property type="entry name" value="ESSS SUBUNIT OF NADH:UBIQUINONE OXIDOREDUCTASE (COMPLEX I) PROTEIN"/>
    <property type="match status" value="1"/>
</dbReference>
<dbReference type="AlphaFoldDB" id="A0A7S0QU02"/>
<dbReference type="EMBL" id="HBFA01011680">
    <property type="protein sequence ID" value="CAD8659846.1"/>
    <property type="molecule type" value="Transcribed_RNA"/>
</dbReference>
<proteinExistence type="predicted"/>